<evidence type="ECO:0000256" key="3">
    <source>
        <dbReference type="PIRSR" id="PIRSR600888-3"/>
    </source>
</evidence>
<comment type="similarity">
    <text evidence="1">Belongs to the dTDP-4-dehydrorhamnose 3,5-epimerase family.</text>
</comment>
<evidence type="ECO:0000313" key="5">
    <source>
        <dbReference type="Proteomes" id="UP000294911"/>
    </source>
</evidence>
<feature type="active site" description="Proton acceptor" evidence="2">
    <location>
        <position position="63"/>
    </location>
</feature>
<dbReference type="GO" id="GO:0008830">
    <property type="term" value="F:dTDP-4-dehydrorhamnose 3,5-epimerase activity"/>
    <property type="evidence" value="ECO:0007669"/>
    <property type="project" value="InterPro"/>
</dbReference>
<dbReference type="PANTHER" id="PTHR21047:SF2">
    <property type="entry name" value="THYMIDINE DIPHOSPHO-4-KETO-RHAMNOSE 3,5-EPIMERASE"/>
    <property type="match status" value="1"/>
</dbReference>
<dbReference type="GO" id="GO:0000271">
    <property type="term" value="P:polysaccharide biosynthetic process"/>
    <property type="evidence" value="ECO:0007669"/>
    <property type="project" value="TreeGrafter"/>
</dbReference>
<dbReference type="Pfam" id="PF00908">
    <property type="entry name" value="dTDP_sugar_isom"/>
    <property type="match status" value="1"/>
</dbReference>
<evidence type="ECO:0000256" key="2">
    <source>
        <dbReference type="PIRSR" id="PIRSR600888-1"/>
    </source>
</evidence>
<dbReference type="RefSeq" id="WP_132877173.1">
    <property type="nucleotide sequence ID" value="NZ_SLXQ01000004.1"/>
</dbReference>
<dbReference type="OrthoDB" id="9800680at2"/>
<dbReference type="GO" id="GO:0005829">
    <property type="term" value="C:cytosol"/>
    <property type="evidence" value="ECO:0007669"/>
    <property type="project" value="TreeGrafter"/>
</dbReference>
<comment type="caution">
    <text evidence="4">The sequence shown here is derived from an EMBL/GenBank/DDBJ whole genome shotgun (WGS) entry which is preliminary data.</text>
</comment>
<dbReference type="InterPro" id="IPR011051">
    <property type="entry name" value="RmlC_Cupin_sf"/>
</dbReference>
<dbReference type="EMBL" id="SLXQ01000004">
    <property type="protein sequence ID" value="TCP53437.1"/>
    <property type="molecule type" value="Genomic_DNA"/>
</dbReference>
<dbReference type="CDD" id="cd00438">
    <property type="entry name" value="cupin_RmlC"/>
    <property type="match status" value="1"/>
</dbReference>
<feature type="active site" description="Proton donor" evidence="2">
    <location>
        <position position="133"/>
    </location>
</feature>
<feature type="site" description="Participates in a stacking interaction with the thymidine ring of dTDP-4-oxo-6-deoxyglucose" evidence="3">
    <location>
        <position position="139"/>
    </location>
</feature>
<dbReference type="AlphaFoldDB" id="A0A4R2QUN9"/>
<reference evidence="4 5" key="1">
    <citation type="submission" date="2019-03" db="EMBL/GenBank/DDBJ databases">
        <title>Genomic Encyclopedia of Type Strains, Phase IV (KMG-IV): sequencing the most valuable type-strain genomes for metagenomic binning, comparative biology and taxonomic classification.</title>
        <authorList>
            <person name="Goeker M."/>
        </authorList>
    </citation>
    <scope>NUCLEOTIDE SEQUENCE [LARGE SCALE GENOMIC DNA]</scope>
    <source>
        <strain evidence="4 5">DSM 45765</strain>
    </source>
</reference>
<name>A0A4R2QUN9_9PSEU</name>
<organism evidence="4 5">
    <name type="scientific">Tamaricihabitans halophyticus</name>
    <dbReference type="NCBI Taxonomy" id="1262583"/>
    <lineage>
        <taxon>Bacteria</taxon>
        <taxon>Bacillati</taxon>
        <taxon>Actinomycetota</taxon>
        <taxon>Actinomycetes</taxon>
        <taxon>Pseudonocardiales</taxon>
        <taxon>Pseudonocardiaceae</taxon>
        <taxon>Tamaricihabitans</taxon>
    </lineage>
</organism>
<evidence type="ECO:0000313" key="4">
    <source>
        <dbReference type="EMBL" id="TCP53437.1"/>
    </source>
</evidence>
<keyword evidence="5" id="KW-1185">Reference proteome</keyword>
<dbReference type="PANTHER" id="PTHR21047">
    <property type="entry name" value="DTDP-6-DEOXY-D-GLUCOSE-3,5 EPIMERASE"/>
    <property type="match status" value="1"/>
</dbReference>
<dbReference type="GO" id="GO:0019305">
    <property type="term" value="P:dTDP-rhamnose biosynthetic process"/>
    <property type="evidence" value="ECO:0007669"/>
    <property type="project" value="TreeGrafter"/>
</dbReference>
<dbReference type="Gene3D" id="2.60.120.10">
    <property type="entry name" value="Jelly Rolls"/>
    <property type="match status" value="1"/>
</dbReference>
<accession>A0A4R2QUN9</accession>
<dbReference type="InterPro" id="IPR000888">
    <property type="entry name" value="RmlC-like"/>
</dbReference>
<evidence type="ECO:0000256" key="1">
    <source>
        <dbReference type="ARBA" id="ARBA00010154"/>
    </source>
</evidence>
<proteinExistence type="inferred from homology"/>
<dbReference type="InterPro" id="IPR014710">
    <property type="entry name" value="RmlC-like_jellyroll"/>
</dbReference>
<gene>
    <name evidence="4" type="ORF">EV191_1044</name>
</gene>
<protein>
    <submittedName>
        <fullName evidence="4">Epimerase EvaD</fullName>
    </submittedName>
</protein>
<sequence>MQARELNIQGAYVFTPDIHRDARGFFVSPLLDSALTEAVGHSMFPVRQMSLSQSRRGVVRGVHYTRTPPGNGKFVHCPAGRVVDYIVDLRVGSPTFGNWDSVVLDRETCRSIYLPVGLGHAFAALRDDTVVSYMLTVEYVPENELAVSILDPELGIELPAEIEPQLSERDTAAESVAAAKAAGRLPDYAECRAIDATF</sequence>
<dbReference type="SUPFAM" id="SSF51182">
    <property type="entry name" value="RmlC-like cupins"/>
    <property type="match status" value="1"/>
</dbReference>
<dbReference type="Proteomes" id="UP000294911">
    <property type="component" value="Unassembled WGS sequence"/>
</dbReference>